<organism evidence="2">
    <name type="scientific">uncultured Caudovirales phage</name>
    <dbReference type="NCBI Taxonomy" id="2100421"/>
    <lineage>
        <taxon>Viruses</taxon>
        <taxon>Duplodnaviria</taxon>
        <taxon>Heunggongvirae</taxon>
        <taxon>Uroviricota</taxon>
        <taxon>Caudoviricetes</taxon>
        <taxon>Peduoviridae</taxon>
        <taxon>Maltschvirus</taxon>
        <taxon>Maltschvirus maltsch</taxon>
    </lineage>
</organism>
<evidence type="ECO:0000313" key="7">
    <source>
        <dbReference type="EMBL" id="CAB4191863.1"/>
    </source>
</evidence>
<dbReference type="EMBL" id="LR797305">
    <property type="protein sequence ID" value="CAB4200817.1"/>
    <property type="molecule type" value="Genomic_DNA"/>
</dbReference>
<evidence type="ECO:0000313" key="8">
    <source>
        <dbReference type="EMBL" id="CAB4200817.1"/>
    </source>
</evidence>
<dbReference type="EMBL" id="LR797177">
    <property type="protein sequence ID" value="CAB4191863.1"/>
    <property type="molecule type" value="Genomic_DNA"/>
</dbReference>
<gene>
    <name evidence="6" type="ORF">UFOVP1002_17</name>
    <name evidence="7" type="ORF">UFOVP1217_180</name>
    <name evidence="8" type="ORF">UFOVP1343_164</name>
    <name evidence="9" type="ORF">UFOVP1438_25</name>
    <name evidence="12" type="ORF">UFOVP1541_159</name>
    <name evidence="10" type="ORF">UFOVP1592_21</name>
    <name evidence="1" type="ORF">UFOVP465_70</name>
    <name evidence="2" type="ORF">UFOVP666_116</name>
    <name evidence="3" type="ORF">UFOVP727_5</name>
    <name evidence="11" type="ORF">UFOVP741_8</name>
    <name evidence="4" type="ORF">UFOVP819_144</name>
    <name evidence="5" type="ORF">UFOVP926_130</name>
</gene>
<evidence type="ECO:0000313" key="4">
    <source>
        <dbReference type="EMBL" id="CAB4164857.1"/>
    </source>
</evidence>
<dbReference type="EMBL" id="LR796961">
    <property type="protein sequence ID" value="CAB4178025.1"/>
    <property type="molecule type" value="Genomic_DNA"/>
</dbReference>
<evidence type="ECO:0000313" key="5">
    <source>
        <dbReference type="EMBL" id="CAB4172287.1"/>
    </source>
</evidence>
<dbReference type="EMBL" id="LR796698">
    <property type="protein sequence ID" value="CAB4159909.1"/>
    <property type="molecule type" value="Genomic_DNA"/>
</dbReference>
<dbReference type="EMBL" id="LR796878">
    <property type="protein sequence ID" value="CAB4172287.1"/>
    <property type="molecule type" value="Genomic_DNA"/>
</dbReference>
<evidence type="ECO:0000313" key="10">
    <source>
        <dbReference type="EMBL" id="CAB4217334.1"/>
    </source>
</evidence>
<dbReference type="EMBL" id="LR796644">
    <property type="protein sequence ID" value="CAB4156703.1"/>
    <property type="molecule type" value="Genomic_DNA"/>
</dbReference>
<evidence type="ECO:0000313" key="1">
    <source>
        <dbReference type="EMBL" id="CAB4145151.1"/>
    </source>
</evidence>
<evidence type="ECO:0000313" key="12">
    <source>
        <dbReference type="EMBL" id="CAB5229043.1"/>
    </source>
</evidence>
<dbReference type="EMBL" id="LR796762">
    <property type="protein sequence ID" value="CAB4164857.1"/>
    <property type="molecule type" value="Genomic_DNA"/>
</dbReference>
<protein>
    <submittedName>
        <fullName evidence="2">Uncharacterized protein</fullName>
    </submittedName>
</protein>
<sequence length="79" mass="9339">MTTQLTYKGYVGASRWQWETTNDRNIFIVGYWYRGRVSKRQIVTIPDHSTLDNGYYFTSDGKAIPAFVFRHLWCEAQPK</sequence>
<reference evidence="2" key="1">
    <citation type="submission" date="2020-04" db="EMBL/GenBank/DDBJ databases">
        <authorList>
            <person name="Chiriac C."/>
            <person name="Salcher M."/>
            <person name="Ghai R."/>
            <person name="Kavagutti S V."/>
        </authorList>
    </citation>
    <scope>NUCLEOTIDE SEQUENCE</scope>
</reference>
<evidence type="ECO:0000313" key="2">
    <source>
        <dbReference type="EMBL" id="CAB4156703.1"/>
    </source>
</evidence>
<evidence type="ECO:0000313" key="6">
    <source>
        <dbReference type="EMBL" id="CAB4178025.1"/>
    </source>
</evidence>
<accession>A0A6J5NCT3</accession>
<evidence type="ECO:0000313" key="11">
    <source>
        <dbReference type="EMBL" id="CAB5225059.1"/>
    </source>
</evidence>
<dbReference type="EMBL" id="LR796443">
    <property type="protein sequence ID" value="CAB4145151.1"/>
    <property type="molecule type" value="Genomic_DNA"/>
</dbReference>
<dbReference type="EMBL" id="LR797452">
    <property type="protein sequence ID" value="CAB4217334.1"/>
    <property type="molecule type" value="Genomic_DNA"/>
</dbReference>
<proteinExistence type="predicted"/>
<dbReference type="EMBL" id="LR798395">
    <property type="protein sequence ID" value="CAB5229043.1"/>
    <property type="molecule type" value="Genomic_DNA"/>
</dbReference>
<dbReference type="EMBL" id="LR797395">
    <property type="protein sequence ID" value="CAB4212656.1"/>
    <property type="molecule type" value="Genomic_DNA"/>
</dbReference>
<evidence type="ECO:0000313" key="9">
    <source>
        <dbReference type="EMBL" id="CAB4212656.1"/>
    </source>
</evidence>
<dbReference type="EMBL" id="LR798341">
    <property type="protein sequence ID" value="CAB5225059.1"/>
    <property type="molecule type" value="Genomic_DNA"/>
</dbReference>
<name>A0A6J5NCT3_9CAUD</name>
<evidence type="ECO:0000313" key="3">
    <source>
        <dbReference type="EMBL" id="CAB4159909.1"/>
    </source>
</evidence>